<dbReference type="Proteomes" id="UP000655588">
    <property type="component" value="Unassembled WGS sequence"/>
</dbReference>
<name>A0A833RQ78_9HYME</name>
<gene>
    <name evidence="2" type="ORF">E2986_11821</name>
</gene>
<comment type="caution">
    <text evidence="2">The sequence shown here is derived from an EMBL/GenBank/DDBJ whole genome shotgun (WGS) entry which is preliminary data.</text>
</comment>
<evidence type="ECO:0000256" key="1">
    <source>
        <dbReference type="SAM" id="Phobius"/>
    </source>
</evidence>
<proteinExistence type="predicted"/>
<keyword evidence="1" id="KW-0472">Membrane</keyword>
<protein>
    <submittedName>
        <fullName evidence="2">Uncharacterized protein</fullName>
    </submittedName>
</protein>
<keyword evidence="1" id="KW-0812">Transmembrane</keyword>
<reference evidence="2" key="1">
    <citation type="submission" date="2019-11" db="EMBL/GenBank/DDBJ databases">
        <title>The nuclear and mitochondrial genomes of Frieseomelitta varia - a highly eusocial stingless bee (Meliponini) with a permanently sterile worker caste.</title>
        <authorList>
            <person name="Freitas F.C.P."/>
            <person name="Lourenco A.P."/>
            <person name="Nunes F.M.F."/>
            <person name="Paschoal A.R."/>
            <person name="Abreu F.C.P."/>
            <person name="Barbin F.O."/>
            <person name="Bataglia L."/>
            <person name="Cardoso-Junior C.A.M."/>
            <person name="Cervoni M.S."/>
            <person name="Silva S.R."/>
            <person name="Dalarmi F."/>
            <person name="Del Lama M.A."/>
            <person name="Depintor T.S."/>
            <person name="Ferreira K.M."/>
            <person name="Goria P.S."/>
            <person name="Jaskot M.C."/>
            <person name="Lago D.C."/>
            <person name="Luna-Lucena D."/>
            <person name="Moda L.M."/>
            <person name="Nascimento L."/>
            <person name="Pedrino M."/>
            <person name="Rabico F.O."/>
            <person name="Sanches F.C."/>
            <person name="Santos D.E."/>
            <person name="Santos C.G."/>
            <person name="Vieira J."/>
            <person name="Lopes T.F."/>
            <person name="Barchuk A.R."/>
            <person name="Hartfelder K."/>
            <person name="Simoes Z.L.P."/>
            <person name="Bitondi M.M.G."/>
            <person name="Pinheiro D.G."/>
        </authorList>
    </citation>
    <scope>NUCLEOTIDE SEQUENCE</scope>
    <source>
        <strain evidence="2">USP_RPSP 00005682</strain>
        <tissue evidence="2">Whole individual</tissue>
    </source>
</reference>
<sequence length="88" mass="10524">KGNIVYYRLQHRRRVRVFASNVISLKGPLCNLKQSHVLHSRYFFENYFSPATALLCVPLLYFRLTWTNSDLAGKVFYLLLCSYHFRYE</sequence>
<evidence type="ECO:0000313" key="2">
    <source>
        <dbReference type="EMBL" id="KAF3421501.1"/>
    </source>
</evidence>
<evidence type="ECO:0000313" key="3">
    <source>
        <dbReference type="Proteomes" id="UP000655588"/>
    </source>
</evidence>
<feature type="non-terminal residue" evidence="2">
    <location>
        <position position="1"/>
    </location>
</feature>
<keyword evidence="3" id="KW-1185">Reference proteome</keyword>
<feature type="transmembrane region" description="Helical" evidence="1">
    <location>
        <begin position="47"/>
        <end position="64"/>
    </location>
</feature>
<accession>A0A833RQ78</accession>
<keyword evidence="1" id="KW-1133">Transmembrane helix</keyword>
<dbReference type="EMBL" id="WNWW01000859">
    <property type="protein sequence ID" value="KAF3421501.1"/>
    <property type="molecule type" value="Genomic_DNA"/>
</dbReference>
<organism evidence="2 3">
    <name type="scientific">Frieseomelitta varia</name>
    <dbReference type="NCBI Taxonomy" id="561572"/>
    <lineage>
        <taxon>Eukaryota</taxon>
        <taxon>Metazoa</taxon>
        <taxon>Ecdysozoa</taxon>
        <taxon>Arthropoda</taxon>
        <taxon>Hexapoda</taxon>
        <taxon>Insecta</taxon>
        <taxon>Pterygota</taxon>
        <taxon>Neoptera</taxon>
        <taxon>Endopterygota</taxon>
        <taxon>Hymenoptera</taxon>
        <taxon>Apocrita</taxon>
        <taxon>Aculeata</taxon>
        <taxon>Apoidea</taxon>
        <taxon>Anthophila</taxon>
        <taxon>Apidae</taxon>
        <taxon>Frieseomelitta</taxon>
    </lineage>
</organism>
<dbReference type="AlphaFoldDB" id="A0A833RQ78"/>